<feature type="compositionally biased region" description="Polar residues" evidence="1">
    <location>
        <begin position="420"/>
        <end position="432"/>
    </location>
</feature>
<dbReference type="EMBL" id="KB446535">
    <property type="protein sequence ID" value="EME49752.1"/>
    <property type="molecule type" value="Genomic_DNA"/>
</dbReference>
<feature type="region of interest" description="Disordered" evidence="1">
    <location>
        <begin position="27"/>
        <end position="82"/>
    </location>
</feature>
<protein>
    <submittedName>
        <fullName evidence="2">Uncharacterized protein</fullName>
    </submittedName>
</protein>
<evidence type="ECO:0000313" key="3">
    <source>
        <dbReference type="Proteomes" id="UP000016933"/>
    </source>
</evidence>
<proteinExistence type="predicted"/>
<accession>N1Q239</accession>
<gene>
    <name evidence="2" type="ORF">DOTSEDRAFT_68510</name>
</gene>
<dbReference type="OMA" id="TNWIADQ"/>
<feature type="compositionally biased region" description="Low complexity" evidence="1">
    <location>
        <begin position="114"/>
        <end position="139"/>
    </location>
</feature>
<feature type="region of interest" description="Disordered" evidence="1">
    <location>
        <begin position="215"/>
        <end position="278"/>
    </location>
</feature>
<feature type="compositionally biased region" description="Polar residues" evidence="1">
    <location>
        <begin position="442"/>
        <end position="451"/>
    </location>
</feature>
<dbReference type="eggNOG" id="ENOG502S1ZU">
    <property type="taxonomic scope" value="Eukaryota"/>
</dbReference>
<evidence type="ECO:0000256" key="1">
    <source>
        <dbReference type="SAM" id="MobiDB-lite"/>
    </source>
</evidence>
<keyword evidence="3" id="KW-1185">Reference proteome</keyword>
<feature type="region of interest" description="Disordered" evidence="1">
    <location>
        <begin position="95"/>
        <end position="200"/>
    </location>
</feature>
<feature type="compositionally biased region" description="Polar residues" evidence="1">
    <location>
        <begin position="502"/>
        <end position="526"/>
    </location>
</feature>
<feature type="compositionally biased region" description="Polar residues" evidence="1">
    <location>
        <begin position="187"/>
        <end position="197"/>
    </location>
</feature>
<feature type="compositionally biased region" description="Polar residues" evidence="1">
    <location>
        <begin position="99"/>
        <end position="113"/>
    </location>
</feature>
<reference evidence="3" key="1">
    <citation type="journal article" date="2012" name="PLoS Genet.">
        <title>The genomes of the fungal plant pathogens Cladosporium fulvum and Dothistroma septosporum reveal adaptation to different hosts and lifestyles but also signatures of common ancestry.</title>
        <authorList>
            <person name="de Wit P.J.G.M."/>
            <person name="van der Burgt A."/>
            <person name="Oekmen B."/>
            <person name="Stergiopoulos I."/>
            <person name="Abd-Elsalam K.A."/>
            <person name="Aerts A.L."/>
            <person name="Bahkali A.H."/>
            <person name="Beenen H.G."/>
            <person name="Chettri P."/>
            <person name="Cox M.P."/>
            <person name="Datema E."/>
            <person name="de Vries R.P."/>
            <person name="Dhillon B."/>
            <person name="Ganley A.R."/>
            <person name="Griffiths S.A."/>
            <person name="Guo Y."/>
            <person name="Hamelin R.C."/>
            <person name="Henrissat B."/>
            <person name="Kabir M.S."/>
            <person name="Jashni M.K."/>
            <person name="Kema G."/>
            <person name="Klaubauf S."/>
            <person name="Lapidus A."/>
            <person name="Levasseur A."/>
            <person name="Lindquist E."/>
            <person name="Mehrabi R."/>
            <person name="Ohm R.A."/>
            <person name="Owen T.J."/>
            <person name="Salamov A."/>
            <person name="Schwelm A."/>
            <person name="Schijlen E."/>
            <person name="Sun H."/>
            <person name="van den Burg H.A."/>
            <person name="van Ham R.C.H.J."/>
            <person name="Zhang S."/>
            <person name="Goodwin S.B."/>
            <person name="Grigoriev I.V."/>
            <person name="Collemare J."/>
            <person name="Bradshaw R.E."/>
        </authorList>
    </citation>
    <scope>NUCLEOTIDE SEQUENCE [LARGE SCALE GENOMIC DNA]</scope>
    <source>
        <strain evidence="3">NZE10 / CBS 128990</strain>
    </source>
</reference>
<dbReference type="OrthoDB" id="5369729at2759"/>
<dbReference type="HOGENOM" id="CLU_538582_0_0_1"/>
<dbReference type="AlphaFoldDB" id="N1Q239"/>
<evidence type="ECO:0000313" key="2">
    <source>
        <dbReference type="EMBL" id="EME49752.1"/>
    </source>
</evidence>
<reference evidence="2 3" key="2">
    <citation type="journal article" date="2012" name="PLoS Pathog.">
        <title>Diverse lifestyles and strategies of plant pathogenesis encoded in the genomes of eighteen Dothideomycetes fungi.</title>
        <authorList>
            <person name="Ohm R.A."/>
            <person name="Feau N."/>
            <person name="Henrissat B."/>
            <person name="Schoch C.L."/>
            <person name="Horwitz B.A."/>
            <person name="Barry K.W."/>
            <person name="Condon B.J."/>
            <person name="Copeland A.C."/>
            <person name="Dhillon B."/>
            <person name="Glaser F."/>
            <person name="Hesse C.N."/>
            <person name="Kosti I."/>
            <person name="LaButti K."/>
            <person name="Lindquist E.A."/>
            <person name="Lucas S."/>
            <person name="Salamov A.A."/>
            <person name="Bradshaw R.E."/>
            <person name="Ciuffetti L."/>
            <person name="Hamelin R.C."/>
            <person name="Kema G.H.J."/>
            <person name="Lawrence C."/>
            <person name="Scott J.A."/>
            <person name="Spatafora J.W."/>
            <person name="Turgeon B.G."/>
            <person name="de Wit P.J.G.M."/>
            <person name="Zhong S."/>
            <person name="Goodwin S.B."/>
            <person name="Grigoriev I.V."/>
        </authorList>
    </citation>
    <scope>NUCLEOTIDE SEQUENCE [LARGE SCALE GENOMIC DNA]</scope>
    <source>
        <strain evidence="3">NZE10 / CBS 128990</strain>
    </source>
</reference>
<feature type="compositionally biased region" description="Basic and acidic residues" evidence="1">
    <location>
        <begin position="588"/>
        <end position="599"/>
    </location>
</feature>
<feature type="compositionally biased region" description="Polar residues" evidence="1">
    <location>
        <begin position="160"/>
        <end position="170"/>
    </location>
</feature>
<dbReference type="Proteomes" id="UP000016933">
    <property type="component" value="Unassembled WGS sequence"/>
</dbReference>
<feature type="compositionally biased region" description="Acidic residues" evidence="1">
    <location>
        <begin position="172"/>
        <end position="181"/>
    </location>
</feature>
<dbReference type="STRING" id="675120.N1Q239"/>
<feature type="region of interest" description="Disordered" evidence="1">
    <location>
        <begin position="420"/>
        <end position="615"/>
    </location>
</feature>
<organism evidence="2 3">
    <name type="scientific">Dothistroma septosporum (strain NZE10 / CBS 128990)</name>
    <name type="common">Red band needle blight fungus</name>
    <name type="synonym">Mycosphaerella pini</name>
    <dbReference type="NCBI Taxonomy" id="675120"/>
    <lineage>
        <taxon>Eukaryota</taxon>
        <taxon>Fungi</taxon>
        <taxon>Dikarya</taxon>
        <taxon>Ascomycota</taxon>
        <taxon>Pezizomycotina</taxon>
        <taxon>Dothideomycetes</taxon>
        <taxon>Dothideomycetidae</taxon>
        <taxon>Mycosphaerellales</taxon>
        <taxon>Mycosphaerellaceae</taxon>
        <taxon>Dothistroma</taxon>
    </lineage>
</organism>
<name>N1Q239_DOTSN</name>
<sequence>MSHTTGRNRIGDLFLEVAADNDFDESMASDDELGQRQRLPSTSRASYSGKRRSLPADVVVNNANDRRPSTGGHLHARPSSRLHTHRAYTDLQRHMDQYKSPTNRTTLTFGDNVSVSGQSNSSRSRRYSAAPARSPASPSRLRERLQSPELPDYGRRRPSFGTTVTPSRTMESFEEESTAEDSDPKQADSTSNESQPAETVWDELDDLKSRIKSLEFNGQAHTSSSAAASGDSSDRPRTATTAPTTIDSSPKNVRKLQSESRKPTPTAPETPNMTKTMADIHPPLHTALEKARLLLNASLMRTLDATASDALQLAAITSSAGPQGTNYSAASIINGLTVSDRHVRRKVDNMCRNLTELCLALCEGKHEAPTILASPAPTIETPMLESPSIRYSSGKVAQRSSSIGRPVSRLEARKSSILGGNTISLAGNTSPRGSVEDVSFGEQETIQNPAYLQQPRRVSRAPSSVFSSRQRQDDISGDEDSNNFRPPSRAMTEVGALRNKSRITNETRSPAGSRTASLRESLTIKTNEAAFERNRDTPRVASIGSGGRRRRLFDNESTPPVMEEDTGTSEYNTPSQPRRRITSLGHYGNDHYSSRRSDLPGRTTSLSQRRHVIVE</sequence>